<keyword evidence="2" id="KW-1185">Reference proteome</keyword>
<evidence type="ECO:0000313" key="1">
    <source>
        <dbReference type="EMBL" id="RUR27715.1"/>
    </source>
</evidence>
<sequence length="183" mass="19315">MKLLRYFLIAVFIVIPTLGFANSGLETKRAEIEEGTDFGFMPGEYAARFNGHLNQLGLPFSLDPSINDEDVGAQAVFSSVFADTVAVTGTAKPESRLVNGLILNGTGNGTEESGQLILLMFATAIASINPSDYPDDHLSTVLNLLGDMQNDPGSTASTVIDGNTYSLSSSPYTGVMLGISPSE</sequence>
<dbReference type="RefSeq" id="WP_127063683.1">
    <property type="nucleotide sequence ID" value="NZ_RZHF01000029.1"/>
</dbReference>
<dbReference type="Proteomes" id="UP000287023">
    <property type="component" value="Unassembled WGS sequence"/>
</dbReference>
<name>A0A3S0WFR2_9GAMM</name>
<proteinExistence type="predicted"/>
<organism evidence="1 2">
    <name type="scientific">Vreelandella nanhaiensis</name>
    <dbReference type="NCBI Taxonomy" id="1258546"/>
    <lineage>
        <taxon>Bacteria</taxon>
        <taxon>Pseudomonadati</taxon>
        <taxon>Pseudomonadota</taxon>
        <taxon>Gammaproteobacteria</taxon>
        <taxon>Oceanospirillales</taxon>
        <taxon>Halomonadaceae</taxon>
        <taxon>Vreelandella</taxon>
    </lineage>
</organism>
<gene>
    <name evidence="1" type="ORF">ELY38_18800</name>
</gene>
<dbReference type="EMBL" id="RZHF01000029">
    <property type="protein sequence ID" value="RUR27715.1"/>
    <property type="molecule type" value="Genomic_DNA"/>
</dbReference>
<evidence type="ECO:0000313" key="2">
    <source>
        <dbReference type="Proteomes" id="UP000287023"/>
    </source>
</evidence>
<reference evidence="1 2" key="1">
    <citation type="submission" date="2018-12" db="EMBL/GenBank/DDBJ databases">
        <title>three novel Halomonas strain isolated from plants.</title>
        <authorList>
            <person name="Sun C."/>
        </authorList>
    </citation>
    <scope>NUCLEOTIDE SEQUENCE [LARGE SCALE GENOMIC DNA]</scope>
    <source>
        <strain evidence="1 2">JCM 18142</strain>
    </source>
</reference>
<dbReference type="AlphaFoldDB" id="A0A3S0WFR2"/>
<accession>A0A3S0WFR2</accession>
<protein>
    <submittedName>
        <fullName evidence="1">Uncharacterized protein</fullName>
    </submittedName>
</protein>
<comment type="caution">
    <text evidence="1">The sequence shown here is derived from an EMBL/GenBank/DDBJ whole genome shotgun (WGS) entry which is preliminary data.</text>
</comment>